<dbReference type="PROSITE" id="PS50994">
    <property type="entry name" value="INTEGRASE"/>
    <property type="match status" value="1"/>
</dbReference>
<dbReference type="SUPFAM" id="SSF53098">
    <property type="entry name" value="Ribonuclease H-like"/>
    <property type="match status" value="1"/>
</dbReference>
<dbReference type="Pfam" id="PF00078">
    <property type="entry name" value="RVT_1"/>
    <property type="match status" value="1"/>
</dbReference>
<dbReference type="InterPro" id="IPR019787">
    <property type="entry name" value="Znf_PHD-finger"/>
</dbReference>
<dbReference type="SUPFAM" id="SSF57903">
    <property type="entry name" value="FYVE/PHD zinc finger"/>
    <property type="match status" value="1"/>
</dbReference>
<dbReference type="Gene3D" id="3.30.70.270">
    <property type="match status" value="1"/>
</dbReference>
<dbReference type="Gene3D" id="2.60.120.650">
    <property type="entry name" value="Cupin"/>
    <property type="match status" value="1"/>
</dbReference>
<dbReference type="Pfam" id="PF18701">
    <property type="entry name" value="DUF5641"/>
    <property type="match status" value="1"/>
</dbReference>
<dbReference type="PROSITE" id="PS01359">
    <property type="entry name" value="ZF_PHD_1"/>
    <property type="match status" value="1"/>
</dbReference>
<keyword evidence="1" id="KW-0479">Metal-binding</keyword>
<dbReference type="Pfam" id="PF03564">
    <property type="entry name" value="DUF1759"/>
    <property type="match status" value="1"/>
</dbReference>
<accession>A0ABM1ZHH7</accession>
<feature type="domain" description="PHD-type" evidence="7">
    <location>
        <begin position="20"/>
        <end position="72"/>
    </location>
</feature>
<dbReference type="InterPro" id="IPR005312">
    <property type="entry name" value="DUF1759"/>
</dbReference>
<dbReference type="InterPro" id="IPR019786">
    <property type="entry name" value="Zinc_finger_PHD-type_CS"/>
</dbReference>
<dbReference type="InterPro" id="IPR001584">
    <property type="entry name" value="Integrase_cat-core"/>
</dbReference>
<keyword evidence="2 4" id="KW-0863">Zinc-finger</keyword>
<evidence type="ECO:0000256" key="4">
    <source>
        <dbReference type="PROSITE-ProRule" id="PRU00146"/>
    </source>
</evidence>
<dbReference type="PROSITE" id="PS50016">
    <property type="entry name" value="ZF_PHD_2"/>
    <property type="match status" value="1"/>
</dbReference>
<organism evidence="9 10">
    <name type="scientific">Aedes albopictus</name>
    <name type="common">Asian tiger mosquito</name>
    <name type="synonym">Stegomyia albopicta</name>
    <dbReference type="NCBI Taxonomy" id="7160"/>
    <lineage>
        <taxon>Eukaryota</taxon>
        <taxon>Metazoa</taxon>
        <taxon>Ecdysozoa</taxon>
        <taxon>Arthropoda</taxon>
        <taxon>Hexapoda</taxon>
        <taxon>Insecta</taxon>
        <taxon>Pterygota</taxon>
        <taxon>Neoptera</taxon>
        <taxon>Endopterygota</taxon>
        <taxon>Diptera</taxon>
        <taxon>Nematocera</taxon>
        <taxon>Culicoidea</taxon>
        <taxon>Culicidae</taxon>
        <taxon>Culicinae</taxon>
        <taxon>Aedini</taxon>
        <taxon>Aedes</taxon>
        <taxon>Stegomyia</taxon>
    </lineage>
</organism>
<dbReference type="PANTHER" id="PTHR47331:SF1">
    <property type="entry name" value="GAG-LIKE PROTEIN"/>
    <property type="match status" value="1"/>
</dbReference>
<feature type="region of interest" description="Disordered" evidence="6">
    <location>
        <begin position="92"/>
        <end position="112"/>
    </location>
</feature>
<dbReference type="InterPro" id="IPR012337">
    <property type="entry name" value="RNaseH-like_sf"/>
</dbReference>
<dbReference type="Pfam" id="PF00628">
    <property type="entry name" value="PHD"/>
    <property type="match status" value="1"/>
</dbReference>
<keyword evidence="10" id="KW-1185">Reference proteome</keyword>
<evidence type="ECO:0000256" key="3">
    <source>
        <dbReference type="ARBA" id="ARBA00022833"/>
    </source>
</evidence>
<evidence type="ECO:0000313" key="10">
    <source>
        <dbReference type="Proteomes" id="UP000069940"/>
    </source>
</evidence>
<evidence type="ECO:0000259" key="7">
    <source>
        <dbReference type="PROSITE" id="PS50016"/>
    </source>
</evidence>
<keyword evidence="3" id="KW-0862">Zinc</keyword>
<dbReference type="InterPro" id="IPR008042">
    <property type="entry name" value="Retrotrans_Pao"/>
</dbReference>
<dbReference type="InterPro" id="IPR036397">
    <property type="entry name" value="RNaseH_sf"/>
</dbReference>
<dbReference type="SMART" id="SM00249">
    <property type="entry name" value="PHD"/>
    <property type="match status" value="1"/>
</dbReference>
<evidence type="ECO:0000256" key="2">
    <source>
        <dbReference type="ARBA" id="ARBA00022771"/>
    </source>
</evidence>
<dbReference type="Gene3D" id="3.30.420.10">
    <property type="entry name" value="Ribonuclease H-like superfamily/Ribonuclease H"/>
    <property type="match status" value="1"/>
</dbReference>
<dbReference type="InterPro" id="IPR040676">
    <property type="entry name" value="DUF5641"/>
</dbReference>
<evidence type="ECO:0000256" key="6">
    <source>
        <dbReference type="SAM" id="MobiDB-lite"/>
    </source>
</evidence>
<protein>
    <submittedName>
        <fullName evidence="9">Uncharacterized protein</fullName>
    </submittedName>
</protein>
<sequence length="2129" mass="241392">MSSRSVAGAGSIKDGFPGEGANCGVCRRSDKDCTNARMVQCDDCDLWYHYDCVNVNDSIQDCDWSCNVCVRTSLEKQKRALREQMQHFERQQKQWQHEQQKRQEQTEEQQEKLEQWRNQQKLEQREQEQFSQLQIGQLQLQQQNSPLEATAPQPKAAVKVVSGVSKQHQQVKIVNPVVFEGPTAGDNCHTDPLASSTANNVGSSSRSNRASSKSSKRSVKLRELQAKALEARQALEKKQLEERLALEQEMLEASDSEAESTSSLAKINEWLEKTDNAGKEAGISMDGTPLPVYNELLRKSVVGYQSRLPSVPAPVVPTTVQQPSGYSAPYHPRVSQPPGGNLAPGVRYTEHVGPSRNFPGVLPNYQPPLCEYPEMTSEFPSMPAHNAPPQQPIRTTGYPTTSYQQQYTQNLPYYDAIPRNVGRPMMASSTPRQDLAASQPSYQPQMHYDSVPLNSGHLAARQTVKELPRFGGDPEDWPRFIAAYERTSRMCAFRNDELLDRLERSLQDKALNAVKSLLLHPDNVPVIMNRLKTLFGNPECIVETMVRRIRMMPPPKAEKMETIVDFGVAVQNLCATIQVCQMDERLYNVALLQELVDSLPSTLKMKWAFHRKEIGAATLLEFNNWLGDMVEAFSQVIRPAAWTKPQKTEIRVDRKVRKDEAYVHAHSVHPQEQNDRNACLACGNACSSLEKCSCFLKMSTNARWDLVNDLKICRKCLTKHFKTCERKIPCNQDGCSFLHHQLLHDDSKHKKPSSSAPVQNASVNTHHNSLPNVLLKYVRVTLHGNGKSITTYAFLDAGSTSTLVEHSLWKELNLNGEKSPLCIAWTGGQGRYEQDSVVFAAEIASAANPKQRFHLSEIHTVRSLDLPEQSMSVTKLARHFQHLKDLPIESYAAAKPRILLGVDSSRLEYPLDSREGRENQPTAVLTRLGWIVYGPCSTSGQTVSKSDISYSYHICQCEGLHAAVKQYYSLDNLGIQLNGKPLLSKDDERAMKLLEENTVLQNKRFETCLLWRYEDVRLPSSKAMALKRHDCLAKRMVREPLLAKALQEKILDYQTKGYIRKLSAQEESTWSGRSWYLPIFPVVNPNKPGKLRIVWDAAAKVGKLSLNSFLLKGPDQVTPLQHVLQRFREYRTAVSGDIREMFHQVRVKPIDQHCQRFLWNDGVPGKAPSTYVMEVMTFGASCSPSSAQYVKNLNAARFQNQYPKAVEAICKGTYVDDMLDSVETEAEAVKLAQDVRQIHAEGGFEIRGWLSNSKEVLDCMGEQRILQKDLNKSAELATEKVLGMWWDTISDTFTFKIPKRCCQELLSGEQVPTKREVLRILMSVYDPLGLLANVLMYLKVLLQEIWISKIGWDEPIHEQHQEKWRIWLSVLHKVDTVSINRCYRTLTSSSTVSNVVQLHVFVDASEKGYAAVAYFRFEERNTIECAFVTAKTRVAPLKYMSIPRLELQAAVIGTRLAKMIGDTHRIPVRERFFWSDSRDVLFWIRSDHRRFDKFVGARVGEILENSEASEWLWIPTKLNVADEGTKWQKIPDLSPSSRWFAGPDFMWQQQSSWPAQPRDHEGTIVSVNAHAIYEPVLNFTKYSNWRKLIRITAYVLRFVGNLRTRLQRQQSVNGILRQPELIEAERCIYRQTQLDAYGEEITLLRSAAKENGNKGIHIPKSSSLYKLSPFLDVHGVLRTKGRTSGCQYVDADAVHTIVLPREHPITMLVVQFTHERYHHLNHETIVNELRQKYWIPRLRNVCNKVRRQCQHCKNARAQPQPPIMADLPPARLAAYSRPFSFAGIDYFGPIQVVVGRRIEKRWGVLITCLVVRAIHIEIAHSLNTSSCIMALRNFMARRGVPLELFSDRGTNFVGANRELTEAVRLLDHDQLMQEFVTPDTKWTFLPPSSPHMGGSWERLVQSVKKILGKMQLPRTPTDEVLRNSLMEVECIINSRPLTYVPIDDAEHEALTPNHFLLGSSGGSKPLVAYDDSPATLVNNWRTSQIYANIFWRRWLREYLPTISRRTKWHYPTKPIEIGDVVIIADPDLPRNSWPKGRVLDISCRNGQVRSATVRTPNNIYIRPAVKLAVLDVGATKNTQACEPEACVLGGTVAQAAQSTSEPIVLLPSATLNAGCVEPTENGSNRTPID</sequence>
<reference evidence="10" key="1">
    <citation type="journal article" date="2015" name="Proc. Natl. Acad. Sci. U.S.A.">
        <title>Genome sequence of the Asian Tiger mosquito, Aedes albopictus, reveals insights into its biology, genetics, and evolution.</title>
        <authorList>
            <person name="Chen X.G."/>
            <person name="Jiang X."/>
            <person name="Gu J."/>
            <person name="Xu M."/>
            <person name="Wu Y."/>
            <person name="Deng Y."/>
            <person name="Zhang C."/>
            <person name="Bonizzoni M."/>
            <person name="Dermauw W."/>
            <person name="Vontas J."/>
            <person name="Armbruster P."/>
            <person name="Huang X."/>
            <person name="Yang Y."/>
            <person name="Zhang H."/>
            <person name="He W."/>
            <person name="Peng H."/>
            <person name="Liu Y."/>
            <person name="Wu K."/>
            <person name="Chen J."/>
            <person name="Lirakis M."/>
            <person name="Topalis P."/>
            <person name="Van Leeuwen T."/>
            <person name="Hall A.B."/>
            <person name="Jiang X."/>
            <person name="Thorpe C."/>
            <person name="Mueller R.L."/>
            <person name="Sun C."/>
            <person name="Waterhouse R.M."/>
            <person name="Yan G."/>
            <person name="Tu Z.J."/>
            <person name="Fang X."/>
            <person name="James A.A."/>
        </authorList>
    </citation>
    <scope>NUCLEOTIDE SEQUENCE [LARGE SCALE GENOMIC DNA]</scope>
    <source>
        <strain evidence="10">Foshan</strain>
    </source>
</reference>
<dbReference type="GeneID" id="115259335"/>
<name>A0ABM1ZHH7_AEDAL</name>
<feature type="region of interest" description="Disordered" evidence="6">
    <location>
        <begin position="185"/>
        <end position="219"/>
    </location>
</feature>
<dbReference type="RefSeq" id="XP_062714716.1">
    <property type="nucleotide sequence ID" value="XM_062858732.1"/>
</dbReference>
<dbReference type="Gene3D" id="3.10.10.10">
    <property type="entry name" value="HIV Type 1 Reverse Transcriptase, subunit A, domain 1"/>
    <property type="match status" value="1"/>
</dbReference>
<dbReference type="Proteomes" id="UP000069940">
    <property type="component" value="Unassembled WGS sequence"/>
</dbReference>
<keyword evidence="5" id="KW-0175">Coiled coil</keyword>
<dbReference type="InterPro" id="IPR001965">
    <property type="entry name" value="Znf_PHD"/>
</dbReference>
<dbReference type="EnsemblMetazoa" id="AALFPA23_018564.R27230">
    <property type="protein sequence ID" value="AALFPA23_018564.P27230"/>
    <property type="gene ID" value="AALFPA23_018564"/>
</dbReference>
<dbReference type="CDD" id="cd01644">
    <property type="entry name" value="RT_pepA17"/>
    <property type="match status" value="1"/>
</dbReference>
<dbReference type="Pfam" id="PF05380">
    <property type="entry name" value="Peptidase_A17"/>
    <property type="match status" value="1"/>
</dbReference>
<dbReference type="Gene3D" id="1.10.340.70">
    <property type="match status" value="1"/>
</dbReference>
<evidence type="ECO:0000313" key="9">
    <source>
        <dbReference type="EnsemblMetazoa" id="AALFPA23_018564.P27230"/>
    </source>
</evidence>
<dbReference type="CDD" id="cd15489">
    <property type="entry name" value="PHD_SF"/>
    <property type="match status" value="1"/>
</dbReference>
<dbReference type="InterPro" id="IPR043128">
    <property type="entry name" value="Rev_trsase/Diguanyl_cyclase"/>
</dbReference>
<feature type="domain" description="Integrase catalytic" evidence="8">
    <location>
        <begin position="1774"/>
        <end position="1960"/>
    </location>
</feature>
<evidence type="ECO:0000259" key="8">
    <source>
        <dbReference type="PROSITE" id="PS50994"/>
    </source>
</evidence>
<feature type="coiled-coil region" evidence="5">
    <location>
        <begin position="221"/>
        <end position="257"/>
    </location>
</feature>
<dbReference type="InterPro" id="IPR043502">
    <property type="entry name" value="DNA/RNA_pol_sf"/>
</dbReference>
<reference evidence="9" key="2">
    <citation type="submission" date="2025-05" db="UniProtKB">
        <authorList>
            <consortium name="EnsemblMetazoa"/>
        </authorList>
    </citation>
    <scope>IDENTIFICATION</scope>
    <source>
        <strain evidence="9">Foshan</strain>
    </source>
</reference>
<dbReference type="InterPro" id="IPR011011">
    <property type="entry name" value="Znf_FYVE_PHD"/>
</dbReference>
<evidence type="ECO:0000256" key="1">
    <source>
        <dbReference type="ARBA" id="ARBA00022723"/>
    </source>
</evidence>
<dbReference type="InterPro" id="IPR000477">
    <property type="entry name" value="RT_dom"/>
</dbReference>
<feature type="compositionally biased region" description="Low complexity" evidence="6">
    <location>
        <begin position="198"/>
        <end position="213"/>
    </location>
</feature>
<proteinExistence type="predicted"/>
<dbReference type="PANTHER" id="PTHR47331">
    <property type="entry name" value="PHD-TYPE DOMAIN-CONTAINING PROTEIN"/>
    <property type="match status" value="1"/>
</dbReference>
<evidence type="ECO:0000256" key="5">
    <source>
        <dbReference type="SAM" id="Coils"/>
    </source>
</evidence>
<dbReference type="SUPFAM" id="SSF56672">
    <property type="entry name" value="DNA/RNA polymerases"/>
    <property type="match status" value="1"/>
</dbReference>